<accession>A0AAD5K315</accession>
<name>A0AAD5K315_9FUNG</name>
<organism evidence="1 2">
    <name type="scientific">Phascolomyces articulosus</name>
    <dbReference type="NCBI Taxonomy" id="60185"/>
    <lineage>
        <taxon>Eukaryota</taxon>
        <taxon>Fungi</taxon>
        <taxon>Fungi incertae sedis</taxon>
        <taxon>Mucoromycota</taxon>
        <taxon>Mucoromycotina</taxon>
        <taxon>Mucoromycetes</taxon>
        <taxon>Mucorales</taxon>
        <taxon>Lichtheimiaceae</taxon>
        <taxon>Phascolomyces</taxon>
    </lineage>
</organism>
<comment type="caution">
    <text evidence="1">The sequence shown here is derived from an EMBL/GenBank/DDBJ whole genome shotgun (WGS) entry which is preliminary data.</text>
</comment>
<keyword evidence="2" id="KW-1185">Reference proteome</keyword>
<evidence type="ECO:0000313" key="2">
    <source>
        <dbReference type="Proteomes" id="UP001209540"/>
    </source>
</evidence>
<sequence length="298" mass="34289">MNVSTLDIEMKKRARTEYLATYSYICQRQGLKEIASNYIKKDFATFLEKKKSVVLIVQLKWSPHKNHPISINLAIIYGTLTPPEHGIPQGPFQVTPVGCNEPVTSSYAAHKDGDAIMVFADRMVIYPDKTVPLLGTIETITHPLYQNTRNGKRGRRVVLSPFPLTLQENLKVSWNRIYNLQKDRSPSYRQHIMGVYRSWIIHLGHEADIKPLTDDALINDQLEKLWVMLGDEIKFIKTKFSGEDPKLPKSYLITIEQVHEESFAKKFARKREKCAGLRGINKNKVVVVLLDNFFPTHW</sequence>
<evidence type="ECO:0000313" key="1">
    <source>
        <dbReference type="EMBL" id="KAI9266806.1"/>
    </source>
</evidence>
<dbReference type="EMBL" id="JAIXMP010000010">
    <property type="protein sequence ID" value="KAI9266806.1"/>
    <property type="molecule type" value="Genomic_DNA"/>
</dbReference>
<dbReference type="Proteomes" id="UP001209540">
    <property type="component" value="Unassembled WGS sequence"/>
</dbReference>
<proteinExistence type="predicted"/>
<gene>
    <name evidence="1" type="ORF">BDA99DRAFT_536213</name>
</gene>
<reference evidence="1" key="1">
    <citation type="journal article" date="2022" name="IScience">
        <title>Evolution of zygomycete secretomes and the origins of terrestrial fungal ecologies.</title>
        <authorList>
            <person name="Chang Y."/>
            <person name="Wang Y."/>
            <person name="Mondo S."/>
            <person name="Ahrendt S."/>
            <person name="Andreopoulos W."/>
            <person name="Barry K."/>
            <person name="Beard J."/>
            <person name="Benny G.L."/>
            <person name="Blankenship S."/>
            <person name="Bonito G."/>
            <person name="Cuomo C."/>
            <person name="Desiro A."/>
            <person name="Gervers K.A."/>
            <person name="Hundley H."/>
            <person name="Kuo A."/>
            <person name="LaButti K."/>
            <person name="Lang B.F."/>
            <person name="Lipzen A."/>
            <person name="O'Donnell K."/>
            <person name="Pangilinan J."/>
            <person name="Reynolds N."/>
            <person name="Sandor L."/>
            <person name="Smith M.E."/>
            <person name="Tsang A."/>
            <person name="Grigoriev I.V."/>
            <person name="Stajich J.E."/>
            <person name="Spatafora J.W."/>
        </authorList>
    </citation>
    <scope>NUCLEOTIDE SEQUENCE</scope>
    <source>
        <strain evidence="1">RSA 2281</strain>
    </source>
</reference>
<dbReference type="AlphaFoldDB" id="A0AAD5K315"/>
<protein>
    <submittedName>
        <fullName evidence="1">Uncharacterized protein</fullName>
    </submittedName>
</protein>
<reference evidence="1" key="2">
    <citation type="submission" date="2023-02" db="EMBL/GenBank/DDBJ databases">
        <authorList>
            <consortium name="DOE Joint Genome Institute"/>
            <person name="Mondo S.J."/>
            <person name="Chang Y."/>
            <person name="Wang Y."/>
            <person name="Ahrendt S."/>
            <person name="Andreopoulos W."/>
            <person name="Barry K."/>
            <person name="Beard J."/>
            <person name="Benny G.L."/>
            <person name="Blankenship S."/>
            <person name="Bonito G."/>
            <person name="Cuomo C."/>
            <person name="Desiro A."/>
            <person name="Gervers K.A."/>
            <person name="Hundley H."/>
            <person name="Kuo A."/>
            <person name="LaButti K."/>
            <person name="Lang B.F."/>
            <person name="Lipzen A."/>
            <person name="O'Donnell K."/>
            <person name="Pangilinan J."/>
            <person name="Reynolds N."/>
            <person name="Sandor L."/>
            <person name="Smith M.W."/>
            <person name="Tsang A."/>
            <person name="Grigoriev I.V."/>
            <person name="Stajich J.E."/>
            <person name="Spatafora J.W."/>
        </authorList>
    </citation>
    <scope>NUCLEOTIDE SEQUENCE</scope>
    <source>
        <strain evidence="1">RSA 2281</strain>
    </source>
</reference>